<dbReference type="AlphaFoldDB" id="L9X995"/>
<gene>
    <name evidence="1" type="ORF">C493_06959</name>
</gene>
<dbReference type="Proteomes" id="UP000011602">
    <property type="component" value="Unassembled WGS sequence"/>
</dbReference>
<accession>L9X995</accession>
<dbReference type="EMBL" id="AOHZ01000035">
    <property type="protein sequence ID" value="ELY58295.1"/>
    <property type="molecule type" value="Genomic_DNA"/>
</dbReference>
<evidence type="ECO:0000313" key="1">
    <source>
        <dbReference type="EMBL" id="ELY58295.1"/>
    </source>
</evidence>
<organism evidence="1 2">
    <name type="scientific">Natronolimnohabitans innermongolicus JCM 12255</name>
    <dbReference type="NCBI Taxonomy" id="1227499"/>
    <lineage>
        <taxon>Archaea</taxon>
        <taxon>Methanobacteriati</taxon>
        <taxon>Methanobacteriota</taxon>
        <taxon>Stenosarchaea group</taxon>
        <taxon>Halobacteria</taxon>
        <taxon>Halobacteriales</taxon>
        <taxon>Natrialbaceae</taxon>
        <taxon>Natronolimnohabitans</taxon>
    </lineage>
</organism>
<comment type="caution">
    <text evidence="1">The sequence shown here is derived from an EMBL/GenBank/DDBJ whole genome shotgun (WGS) entry which is preliminary data.</text>
</comment>
<protein>
    <submittedName>
        <fullName evidence="1">Uncharacterized protein</fullName>
    </submittedName>
</protein>
<dbReference type="eggNOG" id="ENOG502N5X3">
    <property type="taxonomic scope" value="Archaea"/>
</dbReference>
<sequence length="120" mass="13177">MDLEVDTSEMLAPTIWLAPSEIRTGARLFLDVDHVGAATLTENIVDRTLLAESDIHVFGKCATGPWLVDRVSARFECSRWLWVITVTGEFVSTVTFLPTLPAAPVACTVFVALCKVDLVR</sequence>
<reference evidence="1 2" key="1">
    <citation type="journal article" date="2014" name="PLoS Genet.">
        <title>Phylogenetically driven sequencing of extremely halophilic archaea reveals strategies for static and dynamic osmo-response.</title>
        <authorList>
            <person name="Becker E.A."/>
            <person name="Seitzer P.M."/>
            <person name="Tritt A."/>
            <person name="Larsen D."/>
            <person name="Krusor M."/>
            <person name="Yao A.I."/>
            <person name="Wu D."/>
            <person name="Madern D."/>
            <person name="Eisen J.A."/>
            <person name="Darling A.E."/>
            <person name="Facciotti M.T."/>
        </authorList>
    </citation>
    <scope>NUCLEOTIDE SEQUENCE [LARGE SCALE GENOMIC DNA]</scope>
    <source>
        <strain evidence="1 2">JCM 12255</strain>
    </source>
</reference>
<proteinExistence type="predicted"/>
<keyword evidence="2" id="KW-1185">Reference proteome</keyword>
<evidence type="ECO:0000313" key="2">
    <source>
        <dbReference type="Proteomes" id="UP000011602"/>
    </source>
</evidence>
<name>L9X995_9EURY</name>